<keyword evidence="7" id="KW-1185">Reference proteome</keyword>
<dbReference type="EMBL" id="CANHGI010000004">
    <property type="protein sequence ID" value="CAI5449808.1"/>
    <property type="molecule type" value="Genomic_DNA"/>
</dbReference>
<comment type="similarity">
    <text evidence="2">Belongs to the nematode transthyretin-like family.</text>
</comment>
<evidence type="ECO:0000256" key="2">
    <source>
        <dbReference type="ARBA" id="ARBA00010112"/>
    </source>
</evidence>
<evidence type="ECO:0000313" key="7">
    <source>
        <dbReference type="Proteomes" id="UP001152747"/>
    </source>
</evidence>
<dbReference type="GO" id="GO:0005576">
    <property type="term" value="C:extracellular region"/>
    <property type="evidence" value="ECO:0007669"/>
    <property type="project" value="UniProtKB-SubCell"/>
</dbReference>
<feature type="chain" id="PRO_5040492525" description="Transthyretin-like family protein" evidence="5">
    <location>
        <begin position="18"/>
        <end position="144"/>
    </location>
</feature>
<feature type="signal peptide" evidence="5">
    <location>
        <begin position="1"/>
        <end position="17"/>
    </location>
</feature>
<proteinExistence type="inferred from homology"/>
<evidence type="ECO:0000256" key="4">
    <source>
        <dbReference type="ARBA" id="ARBA00022729"/>
    </source>
</evidence>
<dbReference type="PANTHER" id="PTHR21700:SF30">
    <property type="entry name" value="TRANSTHYRETIN-LIKE FAMILY PROTEIN"/>
    <property type="match status" value="1"/>
</dbReference>
<evidence type="ECO:0000256" key="3">
    <source>
        <dbReference type="ARBA" id="ARBA00022525"/>
    </source>
</evidence>
<dbReference type="GO" id="GO:0009986">
    <property type="term" value="C:cell surface"/>
    <property type="evidence" value="ECO:0007669"/>
    <property type="project" value="InterPro"/>
</dbReference>
<comment type="subcellular location">
    <subcellularLocation>
        <location evidence="1">Secreted</location>
    </subcellularLocation>
</comment>
<evidence type="ECO:0000313" key="6">
    <source>
        <dbReference type="EMBL" id="CAI5449808.1"/>
    </source>
</evidence>
<sequence length="144" mass="16667">MNMKIILIFSHFILLEAKLQHVNVTGVLLCHSQRVMNIFIELWEYDRFDANDLLNTTRTNDQGEFQLTGGQNEFFSIEPYIEVWHECGTKAGCIRATKYHIPNSFIDKHYDTSLISLDTFTSDERNMCGADIPKKYRGLLTTKA</sequence>
<accession>A0A9P1IPW5</accession>
<name>A0A9P1IPW5_9PELO</name>
<keyword evidence="3" id="KW-0964">Secreted</keyword>
<comment type="caution">
    <text evidence="6">The sequence shown here is derived from an EMBL/GenBank/DDBJ whole genome shotgun (WGS) entry which is preliminary data.</text>
</comment>
<evidence type="ECO:0008006" key="8">
    <source>
        <dbReference type="Google" id="ProtNLM"/>
    </source>
</evidence>
<evidence type="ECO:0000256" key="5">
    <source>
        <dbReference type="SAM" id="SignalP"/>
    </source>
</evidence>
<protein>
    <recommendedName>
        <fullName evidence="8">Transthyretin-like family protein</fullName>
    </recommendedName>
</protein>
<dbReference type="InterPro" id="IPR001534">
    <property type="entry name" value="Transthyretin-like"/>
</dbReference>
<dbReference type="PANTHER" id="PTHR21700">
    <property type="entry name" value="TRANSTHYRETIN-LIKE FAMILY PROTEIN-RELATED"/>
    <property type="match status" value="1"/>
</dbReference>
<keyword evidence="4 5" id="KW-0732">Signal</keyword>
<dbReference type="Gene3D" id="2.60.40.3330">
    <property type="match status" value="1"/>
</dbReference>
<dbReference type="Proteomes" id="UP001152747">
    <property type="component" value="Unassembled WGS sequence"/>
</dbReference>
<evidence type="ECO:0000256" key="1">
    <source>
        <dbReference type="ARBA" id="ARBA00004613"/>
    </source>
</evidence>
<organism evidence="6 7">
    <name type="scientific">Caenorhabditis angaria</name>
    <dbReference type="NCBI Taxonomy" id="860376"/>
    <lineage>
        <taxon>Eukaryota</taxon>
        <taxon>Metazoa</taxon>
        <taxon>Ecdysozoa</taxon>
        <taxon>Nematoda</taxon>
        <taxon>Chromadorea</taxon>
        <taxon>Rhabditida</taxon>
        <taxon>Rhabditina</taxon>
        <taxon>Rhabditomorpha</taxon>
        <taxon>Rhabditoidea</taxon>
        <taxon>Rhabditidae</taxon>
        <taxon>Peloderinae</taxon>
        <taxon>Caenorhabditis</taxon>
    </lineage>
</organism>
<gene>
    <name evidence="6" type="ORF">CAMP_LOCUS12445</name>
</gene>
<dbReference type="AlphaFoldDB" id="A0A9P1IPW5"/>
<reference evidence="6" key="1">
    <citation type="submission" date="2022-11" db="EMBL/GenBank/DDBJ databases">
        <authorList>
            <person name="Kikuchi T."/>
        </authorList>
    </citation>
    <scope>NUCLEOTIDE SEQUENCE</scope>
    <source>
        <strain evidence="6">PS1010</strain>
    </source>
</reference>
<dbReference type="InterPro" id="IPR038479">
    <property type="entry name" value="Transthyretin-like_sf"/>
</dbReference>
<dbReference type="OrthoDB" id="5826894at2759"/>
<dbReference type="Pfam" id="PF01060">
    <property type="entry name" value="TTR-52"/>
    <property type="match status" value="1"/>
</dbReference>